<evidence type="ECO:0000256" key="4">
    <source>
        <dbReference type="ARBA" id="ARBA00023136"/>
    </source>
</evidence>
<feature type="region of interest" description="Disordered" evidence="5">
    <location>
        <begin position="1"/>
        <end position="69"/>
    </location>
</feature>
<keyword evidence="3 6" id="KW-1133">Transmembrane helix</keyword>
<proteinExistence type="predicted"/>
<reference evidence="8 9" key="1">
    <citation type="submission" date="2021-12" db="EMBL/GenBank/DDBJ databases">
        <title>Discovery of the Pendulisporaceae a myxobacterial family with distinct sporulation behavior and unique specialized metabolism.</title>
        <authorList>
            <person name="Garcia R."/>
            <person name="Popoff A."/>
            <person name="Bader C.D."/>
            <person name="Loehr J."/>
            <person name="Walesch S."/>
            <person name="Walt C."/>
            <person name="Boldt J."/>
            <person name="Bunk B."/>
            <person name="Haeckl F.J.F.P.J."/>
            <person name="Gunesch A.P."/>
            <person name="Birkelbach J."/>
            <person name="Nuebel U."/>
            <person name="Pietschmann T."/>
            <person name="Bach T."/>
            <person name="Mueller R."/>
        </authorList>
    </citation>
    <scope>NUCLEOTIDE SEQUENCE [LARGE SCALE GENOMIC DNA]</scope>
    <source>
        <strain evidence="8 9">MSr12523</strain>
    </source>
</reference>
<evidence type="ECO:0000256" key="5">
    <source>
        <dbReference type="SAM" id="MobiDB-lite"/>
    </source>
</evidence>
<evidence type="ECO:0000259" key="7">
    <source>
        <dbReference type="Pfam" id="PF05154"/>
    </source>
</evidence>
<evidence type="ECO:0000313" key="9">
    <source>
        <dbReference type="Proteomes" id="UP001379533"/>
    </source>
</evidence>
<dbReference type="EMBL" id="CP089982">
    <property type="protein sequence ID" value="WXA97079.1"/>
    <property type="molecule type" value="Genomic_DNA"/>
</dbReference>
<gene>
    <name evidence="8" type="ORF">LZC95_09555</name>
</gene>
<name>A0ABZ2KER4_9BACT</name>
<feature type="compositionally biased region" description="Pro residues" evidence="5">
    <location>
        <begin position="37"/>
        <end position="50"/>
    </location>
</feature>
<protein>
    <submittedName>
        <fullName evidence="8">TM2 domain-containing protein</fullName>
    </submittedName>
</protein>
<evidence type="ECO:0000313" key="8">
    <source>
        <dbReference type="EMBL" id="WXA97079.1"/>
    </source>
</evidence>
<evidence type="ECO:0000256" key="1">
    <source>
        <dbReference type="ARBA" id="ARBA00004141"/>
    </source>
</evidence>
<dbReference type="Proteomes" id="UP001379533">
    <property type="component" value="Chromosome"/>
</dbReference>
<feature type="domain" description="TM2" evidence="7">
    <location>
        <begin position="76"/>
        <end position="128"/>
    </location>
</feature>
<feature type="compositionally biased region" description="Gly residues" evidence="5">
    <location>
        <begin position="51"/>
        <end position="62"/>
    </location>
</feature>
<dbReference type="RefSeq" id="WP_394847695.1">
    <property type="nucleotide sequence ID" value="NZ_CP089982.1"/>
</dbReference>
<evidence type="ECO:0000256" key="3">
    <source>
        <dbReference type="ARBA" id="ARBA00022989"/>
    </source>
</evidence>
<dbReference type="InterPro" id="IPR007829">
    <property type="entry name" value="TM2"/>
</dbReference>
<organism evidence="8 9">
    <name type="scientific">Pendulispora brunnea</name>
    <dbReference type="NCBI Taxonomy" id="2905690"/>
    <lineage>
        <taxon>Bacteria</taxon>
        <taxon>Pseudomonadati</taxon>
        <taxon>Myxococcota</taxon>
        <taxon>Myxococcia</taxon>
        <taxon>Myxococcales</taxon>
        <taxon>Sorangiineae</taxon>
        <taxon>Pendulisporaceae</taxon>
        <taxon>Pendulispora</taxon>
    </lineage>
</organism>
<comment type="subcellular location">
    <subcellularLocation>
        <location evidence="1">Membrane</location>
        <topology evidence="1">Multi-pass membrane protein</topology>
    </subcellularLocation>
</comment>
<feature type="compositionally biased region" description="Pro residues" evidence="5">
    <location>
        <begin position="1"/>
        <end position="11"/>
    </location>
</feature>
<feature type="transmembrane region" description="Helical" evidence="6">
    <location>
        <begin position="80"/>
        <end position="98"/>
    </location>
</feature>
<sequence>MQGGYPPPPGQGPNQPGGYGQAPSGGAGQNPYGGGYGPPPPGGPMAPYPGGPGGVPGAGPGAPYGVDPVTGLPFSDKSKIIAGILQLLVGAFGVGRFYTGHTTIAILQIVATWLTCGVGVIWPIVDGIMMLTGKVTDSQGRPLRDGT</sequence>
<keyword evidence="2 6" id="KW-0812">Transmembrane</keyword>
<evidence type="ECO:0000256" key="2">
    <source>
        <dbReference type="ARBA" id="ARBA00022692"/>
    </source>
</evidence>
<keyword evidence="4 6" id="KW-0472">Membrane</keyword>
<keyword evidence="9" id="KW-1185">Reference proteome</keyword>
<accession>A0ABZ2KER4</accession>
<feature type="compositionally biased region" description="Gly residues" evidence="5">
    <location>
        <begin position="15"/>
        <end position="36"/>
    </location>
</feature>
<dbReference type="Pfam" id="PF05154">
    <property type="entry name" value="TM2"/>
    <property type="match status" value="1"/>
</dbReference>
<feature type="transmembrane region" description="Helical" evidence="6">
    <location>
        <begin position="104"/>
        <end position="125"/>
    </location>
</feature>
<evidence type="ECO:0000256" key="6">
    <source>
        <dbReference type="SAM" id="Phobius"/>
    </source>
</evidence>